<keyword evidence="1" id="KW-1133">Transmembrane helix</keyword>
<dbReference type="AlphaFoldDB" id="A0AAW1CHD6"/>
<organism evidence="2 3">
    <name type="scientific">Rhynocoris fuscipes</name>
    <dbReference type="NCBI Taxonomy" id="488301"/>
    <lineage>
        <taxon>Eukaryota</taxon>
        <taxon>Metazoa</taxon>
        <taxon>Ecdysozoa</taxon>
        <taxon>Arthropoda</taxon>
        <taxon>Hexapoda</taxon>
        <taxon>Insecta</taxon>
        <taxon>Pterygota</taxon>
        <taxon>Neoptera</taxon>
        <taxon>Paraneoptera</taxon>
        <taxon>Hemiptera</taxon>
        <taxon>Heteroptera</taxon>
        <taxon>Panheteroptera</taxon>
        <taxon>Cimicomorpha</taxon>
        <taxon>Reduviidae</taxon>
        <taxon>Harpactorinae</taxon>
        <taxon>Harpactorini</taxon>
        <taxon>Rhynocoris</taxon>
    </lineage>
</organism>
<evidence type="ECO:0000313" key="3">
    <source>
        <dbReference type="Proteomes" id="UP001461498"/>
    </source>
</evidence>
<feature type="transmembrane region" description="Helical" evidence="1">
    <location>
        <begin position="43"/>
        <end position="64"/>
    </location>
</feature>
<reference evidence="2 3" key="1">
    <citation type="submission" date="2022-12" db="EMBL/GenBank/DDBJ databases">
        <title>Chromosome-level genome assembly of true bugs.</title>
        <authorList>
            <person name="Ma L."/>
            <person name="Li H."/>
        </authorList>
    </citation>
    <scope>NUCLEOTIDE SEQUENCE [LARGE SCALE GENOMIC DNA]</scope>
    <source>
        <strain evidence="2">Lab_2022b</strain>
    </source>
</reference>
<keyword evidence="3" id="KW-1185">Reference proteome</keyword>
<keyword evidence="1" id="KW-0812">Transmembrane</keyword>
<protein>
    <submittedName>
        <fullName evidence="2">Uncharacterized protein</fullName>
    </submittedName>
</protein>
<comment type="caution">
    <text evidence="2">The sequence shown here is derived from an EMBL/GenBank/DDBJ whole genome shotgun (WGS) entry which is preliminary data.</text>
</comment>
<evidence type="ECO:0000256" key="1">
    <source>
        <dbReference type="SAM" id="Phobius"/>
    </source>
</evidence>
<feature type="transmembrane region" description="Helical" evidence="1">
    <location>
        <begin position="12"/>
        <end position="31"/>
    </location>
</feature>
<dbReference type="EMBL" id="JAPXFL010000013">
    <property type="protein sequence ID" value="KAK9497854.1"/>
    <property type="molecule type" value="Genomic_DNA"/>
</dbReference>
<proteinExistence type="predicted"/>
<keyword evidence="1" id="KW-0472">Membrane</keyword>
<evidence type="ECO:0000313" key="2">
    <source>
        <dbReference type="EMBL" id="KAK9497854.1"/>
    </source>
</evidence>
<name>A0AAW1CHD6_9HEMI</name>
<accession>A0AAW1CHD6</accession>
<dbReference type="Proteomes" id="UP001461498">
    <property type="component" value="Unassembled WGS sequence"/>
</dbReference>
<sequence>MNCFHFILIDKYVIISLYFKFYLFNLFRLYFSSEFFIFKVSAKLLELIFNIIVIKLGLLLACFLKKEKERYGNRVTFSLRNRGNDQILPLPSSKGILLFRFVRMNLHILMCRSGTGFAR</sequence>
<gene>
    <name evidence="2" type="ORF">O3M35_003766</name>
</gene>